<dbReference type="GO" id="GO:0003714">
    <property type="term" value="F:transcription corepressor activity"/>
    <property type="evidence" value="ECO:0007669"/>
    <property type="project" value="InterPro"/>
</dbReference>
<dbReference type="InterPro" id="IPR050223">
    <property type="entry name" value="D-isomer_2-hydroxyacid_DH"/>
</dbReference>
<dbReference type="Gene3D" id="3.40.50.720">
    <property type="entry name" value="NAD(P)-binding Rossmann-like Domain"/>
    <property type="match status" value="2"/>
</dbReference>
<evidence type="ECO:0000256" key="2">
    <source>
        <dbReference type="ARBA" id="ARBA00023002"/>
    </source>
</evidence>
<evidence type="ECO:0000256" key="3">
    <source>
        <dbReference type="RuleBase" id="RU003719"/>
    </source>
</evidence>
<feature type="domain" description="D-isomer specific 2-hydroxyacid dehydrogenase catalytic" evidence="4">
    <location>
        <begin position="30"/>
        <end position="322"/>
    </location>
</feature>
<dbReference type="InterPro" id="IPR006139">
    <property type="entry name" value="D-isomer_2_OHA_DH_cat_dom"/>
</dbReference>
<gene>
    <name evidence="6" type="ORF">E4665_02895</name>
</gene>
<dbReference type="Pfam" id="PF02826">
    <property type="entry name" value="2-Hacid_dh_C"/>
    <property type="match status" value="1"/>
</dbReference>
<dbReference type="SUPFAM" id="SSF51735">
    <property type="entry name" value="NAD(P)-binding Rossmann-fold domains"/>
    <property type="match status" value="1"/>
</dbReference>
<evidence type="ECO:0000259" key="4">
    <source>
        <dbReference type="Pfam" id="PF00389"/>
    </source>
</evidence>
<dbReference type="InterPro" id="IPR036291">
    <property type="entry name" value="NAD(P)-bd_dom_sf"/>
</dbReference>
<proteinExistence type="inferred from homology"/>
<comment type="caution">
    <text evidence="6">The sequence shown here is derived from an EMBL/GenBank/DDBJ whole genome shotgun (WGS) entry which is preliminary data.</text>
</comment>
<dbReference type="AlphaFoldDB" id="A0A4Z0GUD2"/>
<sequence length="327" mass="36803">MAKKKVLYYNIDDSLDFERDLLIEWGIQDIDLIEVKDYAGEKTFTAHAREAEGVVVEYQQMTRTIIEQLPKLKIISLQAIGVDNVDVKAATDHGVYVTNCPGFCSEEVALHAIGLMIDLTRKITLLDRSVRQGKWDPLYGYKTNRLTGKTVGLYFFGSIPQAMMPMLRALKVRVLVYAPTKMKAFLEGYGAEKAETFEELLTQSDILSLHCPLTDSTTHLIAERELKMMKKSAFLINTARGKVVDEKALVKALNNSEIKAAAVDVIEDETTEESPLFALDNTIITPHAAFVSEDSFYNARKIALEQLVQRLSKNQRPSHLVNQDVMK</sequence>
<dbReference type="InterPro" id="IPR043322">
    <property type="entry name" value="CtBP"/>
</dbReference>
<evidence type="ECO:0000313" key="7">
    <source>
        <dbReference type="Proteomes" id="UP000298347"/>
    </source>
</evidence>
<dbReference type="InterPro" id="IPR006140">
    <property type="entry name" value="D-isomer_DH_NAD-bd"/>
</dbReference>
<dbReference type="EMBL" id="SRJD01000002">
    <property type="protein sequence ID" value="TGA99912.1"/>
    <property type="molecule type" value="Genomic_DNA"/>
</dbReference>
<protein>
    <submittedName>
        <fullName evidence="6">C-terminal binding protein</fullName>
    </submittedName>
</protein>
<dbReference type="SUPFAM" id="SSF52283">
    <property type="entry name" value="Formate/glycerate dehydrogenase catalytic domain-like"/>
    <property type="match status" value="1"/>
</dbReference>
<dbReference type="PANTHER" id="PTHR10996">
    <property type="entry name" value="2-HYDROXYACID DEHYDROGENASE-RELATED"/>
    <property type="match status" value="1"/>
</dbReference>
<dbReference type="GO" id="GO:0051287">
    <property type="term" value="F:NAD binding"/>
    <property type="evidence" value="ECO:0007669"/>
    <property type="project" value="InterPro"/>
</dbReference>
<dbReference type="CDD" id="cd05299">
    <property type="entry name" value="CtBP_dh"/>
    <property type="match status" value="1"/>
</dbReference>
<keyword evidence="7" id="KW-1185">Reference proteome</keyword>
<evidence type="ECO:0000259" key="5">
    <source>
        <dbReference type="Pfam" id="PF02826"/>
    </source>
</evidence>
<accession>A0A4Z0GUD2</accession>
<organism evidence="6 7">
    <name type="scientific">Sporolactobacillus shoreae</name>
    <dbReference type="NCBI Taxonomy" id="1465501"/>
    <lineage>
        <taxon>Bacteria</taxon>
        <taxon>Bacillati</taxon>
        <taxon>Bacillota</taxon>
        <taxon>Bacilli</taxon>
        <taxon>Bacillales</taxon>
        <taxon>Sporolactobacillaceae</taxon>
        <taxon>Sporolactobacillus</taxon>
    </lineage>
</organism>
<dbReference type="RefSeq" id="WP_135347307.1">
    <property type="nucleotide sequence ID" value="NZ_SRJD01000002.1"/>
</dbReference>
<feature type="domain" description="D-isomer specific 2-hydroxyacid dehydrogenase NAD-binding" evidence="5">
    <location>
        <begin position="113"/>
        <end position="289"/>
    </location>
</feature>
<comment type="similarity">
    <text evidence="1 3">Belongs to the D-isomer specific 2-hydroxyacid dehydrogenase family.</text>
</comment>
<dbReference type="GO" id="GO:0005829">
    <property type="term" value="C:cytosol"/>
    <property type="evidence" value="ECO:0007669"/>
    <property type="project" value="TreeGrafter"/>
</dbReference>
<dbReference type="Pfam" id="PF00389">
    <property type="entry name" value="2-Hacid_dh"/>
    <property type="match status" value="1"/>
</dbReference>
<dbReference type="GO" id="GO:0030267">
    <property type="term" value="F:glyoxylate reductase (NADPH) activity"/>
    <property type="evidence" value="ECO:0007669"/>
    <property type="project" value="TreeGrafter"/>
</dbReference>
<evidence type="ECO:0000313" key="6">
    <source>
        <dbReference type="EMBL" id="TGA99912.1"/>
    </source>
</evidence>
<reference evidence="6 7" key="1">
    <citation type="journal article" date="2015" name="Int. J. Syst. Evol. Microbiol.">
        <title>Sporolactobacillus shoreae sp. nov. and Sporolactobacillus spathodeae sp. nov., two spore-forming lactic acid bacteria isolated from tree barks in Thailand.</title>
        <authorList>
            <person name="Thamacharoensuk T."/>
            <person name="Kitahara M."/>
            <person name="Ohkuma M."/>
            <person name="Thongchul N."/>
            <person name="Tanasupawat S."/>
        </authorList>
    </citation>
    <scope>NUCLEOTIDE SEQUENCE [LARGE SCALE GENOMIC DNA]</scope>
    <source>
        <strain evidence="6 7">BK92</strain>
    </source>
</reference>
<name>A0A4Z0GUD2_9BACL</name>
<dbReference type="OrthoDB" id="9805416at2"/>
<dbReference type="Proteomes" id="UP000298347">
    <property type="component" value="Unassembled WGS sequence"/>
</dbReference>
<dbReference type="PANTHER" id="PTHR10996:SF283">
    <property type="entry name" value="GLYOXYLATE_HYDROXYPYRUVATE REDUCTASE B"/>
    <property type="match status" value="1"/>
</dbReference>
<dbReference type="GO" id="GO:0016618">
    <property type="term" value="F:hydroxypyruvate reductase [NAD(P)H] activity"/>
    <property type="evidence" value="ECO:0007669"/>
    <property type="project" value="TreeGrafter"/>
</dbReference>
<dbReference type="PROSITE" id="PS00671">
    <property type="entry name" value="D_2_HYDROXYACID_DH_3"/>
    <property type="match status" value="1"/>
</dbReference>
<keyword evidence="2 3" id="KW-0560">Oxidoreductase</keyword>
<dbReference type="InterPro" id="IPR029753">
    <property type="entry name" value="D-isomer_DH_CS"/>
</dbReference>
<evidence type="ECO:0000256" key="1">
    <source>
        <dbReference type="ARBA" id="ARBA00005854"/>
    </source>
</evidence>